<name>A0ABQ9DAM1_9PASS</name>
<accession>A0ABQ9DAM1</accession>
<evidence type="ECO:0000313" key="2">
    <source>
        <dbReference type="Proteomes" id="UP001145742"/>
    </source>
</evidence>
<organism evidence="1 2">
    <name type="scientific">Willisornis vidua</name>
    <name type="common">Xingu scale-backed antbird</name>
    <dbReference type="NCBI Taxonomy" id="1566151"/>
    <lineage>
        <taxon>Eukaryota</taxon>
        <taxon>Metazoa</taxon>
        <taxon>Chordata</taxon>
        <taxon>Craniata</taxon>
        <taxon>Vertebrata</taxon>
        <taxon>Euteleostomi</taxon>
        <taxon>Archelosauria</taxon>
        <taxon>Archosauria</taxon>
        <taxon>Dinosauria</taxon>
        <taxon>Saurischia</taxon>
        <taxon>Theropoda</taxon>
        <taxon>Coelurosauria</taxon>
        <taxon>Aves</taxon>
        <taxon>Neognathae</taxon>
        <taxon>Neoaves</taxon>
        <taxon>Telluraves</taxon>
        <taxon>Australaves</taxon>
        <taxon>Passeriformes</taxon>
        <taxon>Thamnophilidae</taxon>
        <taxon>Willisornis</taxon>
    </lineage>
</organism>
<reference evidence="1" key="1">
    <citation type="submission" date="2019-10" db="EMBL/GenBank/DDBJ databases">
        <authorList>
            <person name="Soares A.E.R."/>
            <person name="Aleixo A."/>
            <person name="Schneider P."/>
            <person name="Miyaki C.Y."/>
            <person name="Schneider M.P."/>
            <person name="Mello C."/>
            <person name="Vasconcelos A.T.R."/>
        </authorList>
    </citation>
    <scope>NUCLEOTIDE SEQUENCE</scope>
    <source>
        <tissue evidence="1">Muscle</tissue>
    </source>
</reference>
<keyword evidence="2" id="KW-1185">Reference proteome</keyword>
<gene>
    <name evidence="1" type="ORF">WISP_61283</name>
</gene>
<sequence>MEDHHLPKIVLYGELASGCRKRGAPKKRYKDSLKKYLSLGHIDCHQWSTLASKRDIWRHTIHDAAASFEYARGDSLEEKDNAERTIPHQYHLKDVLLCLL</sequence>
<dbReference type="EMBL" id="WHWB01033704">
    <property type="protein sequence ID" value="KAJ7418050.1"/>
    <property type="molecule type" value="Genomic_DNA"/>
</dbReference>
<proteinExistence type="predicted"/>
<protein>
    <submittedName>
        <fullName evidence="1">Uncharacterized protein</fullName>
    </submittedName>
</protein>
<dbReference type="Proteomes" id="UP001145742">
    <property type="component" value="Unassembled WGS sequence"/>
</dbReference>
<comment type="caution">
    <text evidence="1">The sequence shown here is derived from an EMBL/GenBank/DDBJ whole genome shotgun (WGS) entry which is preliminary data.</text>
</comment>
<evidence type="ECO:0000313" key="1">
    <source>
        <dbReference type="EMBL" id="KAJ7418050.1"/>
    </source>
</evidence>